<feature type="compositionally biased region" description="Polar residues" evidence="16">
    <location>
        <begin position="40"/>
        <end position="52"/>
    </location>
</feature>
<comment type="similarity">
    <text evidence="2">Belongs to the glycosyl hydrolase 5 (cellulase A) family.</text>
</comment>
<dbReference type="EC" id="3.2.1.58" evidence="14"/>
<evidence type="ECO:0000256" key="2">
    <source>
        <dbReference type="ARBA" id="ARBA00005641"/>
    </source>
</evidence>
<evidence type="ECO:0000256" key="9">
    <source>
        <dbReference type="ARBA" id="ARBA00023180"/>
    </source>
</evidence>
<evidence type="ECO:0000256" key="17">
    <source>
        <dbReference type="SAM" id="Phobius"/>
    </source>
</evidence>
<keyword evidence="10" id="KW-0326">Glycosidase</keyword>
<feature type="compositionally biased region" description="Low complexity" evidence="16">
    <location>
        <begin position="200"/>
        <end position="209"/>
    </location>
</feature>
<evidence type="ECO:0000256" key="15">
    <source>
        <dbReference type="ARBA" id="ARBA00041260"/>
    </source>
</evidence>
<dbReference type="InterPro" id="IPR001547">
    <property type="entry name" value="Glyco_hydro_5"/>
</dbReference>
<evidence type="ECO:0000256" key="4">
    <source>
        <dbReference type="ARBA" id="ARBA00022692"/>
    </source>
</evidence>
<feature type="compositionally biased region" description="Polar residues" evidence="16">
    <location>
        <begin position="93"/>
        <end position="111"/>
    </location>
</feature>
<feature type="compositionally biased region" description="Basic and acidic residues" evidence="16">
    <location>
        <begin position="1"/>
        <end position="11"/>
    </location>
</feature>
<evidence type="ECO:0000256" key="5">
    <source>
        <dbReference type="ARBA" id="ARBA00022801"/>
    </source>
</evidence>
<keyword evidence="8 17" id="KW-0472">Membrane</keyword>
<keyword evidence="5" id="KW-0378">Hydrolase</keyword>
<evidence type="ECO:0000256" key="10">
    <source>
        <dbReference type="ARBA" id="ARBA00023295"/>
    </source>
</evidence>
<dbReference type="GO" id="GO:0005576">
    <property type="term" value="C:extracellular region"/>
    <property type="evidence" value="ECO:0007669"/>
    <property type="project" value="TreeGrafter"/>
</dbReference>
<accession>A0AA48QYQ7</accession>
<evidence type="ECO:0000256" key="14">
    <source>
        <dbReference type="ARBA" id="ARBA00038929"/>
    </source>
</evidence>
<dbReference type="InterPro" id="IPR050386">
    <property type="entry name" value="Glycosyl_hydrolase_5"/>
</dbReference>
<evidence type="ECO:0000256" key="6">
    <source>
        <dbReference type="ARBA" id="ARBA00022968"/>
    </source>
</evidence>
<keyword evidence="6" id="KW-0735">Signal-anchor</keyword>
<evidence type="ECO:0000256" key="12">
    <source>
        <dbReference type="ARBA" id="ARBA00036824"/>
    </source>
</evidence>
<gene>
    <name evidence="19" type="primary">exgD</name>
    <name evidence="19" type="ORF">CcaverHIS019_0701650</name>
</gene>
<comment type="function">
    <text evidence="13">Glucosidase involved in the degradation of cellulosic biomass. Active on lichenan.</text>
</comment>
<dbReference type="Gene3D" id="3.20.20.80">
    <property type="entry name" value="Glycosidases"/>
    <property type="match status" value="1"/>
</dbReference>
<evidence type="ECO:0000256" key="8">
    <source>
        <dbReference type="ARBA" id="ARBA00023136"/>
    </source>
</evidence>
<evidence type="ECO:0000256" key="11">
    <source>
        <dbReference type="ARBA" id="ARBA00023316"/>
    </source>
</evidence>
<dbReference type="InterPro" id="IPR017853">
    <property type="entry name" value="GH"/>
</dbReference>
<dbReference type="RefSeq" id="XP_060459858.1">
    <property type="nucleotide sequence ID" value="XM_060603579.1"/>
</dbReference>
<dbReference type="GO" id="GO:0009986">
    <property type="term" value="C:cell surface"/>
    <property type="evidence" value="ECO:0007669"/>
    <property type="project" value="TreeGrafter"/>
</dbReference>
<dbReference type="KEGG" id="ccac:CcaHIS019_0701650"/>
<evidence type="ECO:0000256" key="16">
    <source>
        <dbReference type="SAM" id="MobiDB-lite"/>
    </source>
</evidence>
<dbReference type="Pfam" id="PF00150">
    <property type="entry name" value="Cellulase"/>
    <property type="match status" value="1"/>
</dbReference>
<dbReference type="GO" id="GO:0009251">
    <property type="term" value="P:glucan catabolic process"/>
    <property type="evidence" value="ECO:0007669"/>
    <property type="project" value="TreeGrafter"/>
</dbReference>
<keyword evidence="11" id="KW-0961">Cell wall biogenesis/degradation</keyword>
<feature type="compositionally biased region" description="Low complexity" evidence="16">
    <location>
        <begin position="803"/>
        <end position="820"/>
    </location>
</feature>
<evidence type="ECO:0000256" key="7">
    <source>
        <dbReference type="ARBA" id="ARBA00022989"/>
    </source>
</evidence>
<dbReference type="Proteomes" id="UP001233271">
    <property type="component" value="Chromosome 7a"/>
</dbReference>
<dbReference type="GO" id="GO:0005886">
    <property type="term" value="C:plasma membrane"/>
    <property type="evidence" value="ECO:0007669"/>
    <property type="project" value="UniProtKB-SubCell"/>
</dbReference>
<dbReference type="FunFam" id="3.20.20.80:FF:000033">
    <property type="entry name" value="Glucan 1,3-beta-glucosidase A"/>
    <property type="match status" value="1"/>
</dbReference>
<evidence type="ECO:0000256" key="1">
    <source>
        <dbReference type="ARBA" id="ARBA00004401"/>
    </source>
</evidence>
<keyword evidence="9" id="KW-0325">Glycoprotein</keyword>
<reference evidence="19" key="1">
    <citation type="journal article" date="2023" name="BMC Genomics">
        <title>Chromosome-level genome assemblies of Cutaneotrichosporon spp. (Trichosporonales, Basidiomycota) reveal imbalanced evolution between nucleotide sequences and chromosome synteny.</title>
        <authorList>
            <person name="Kobayashi Y."/>
            <person name="Kayamori A."/>
            <person name="Aoki K."/>
            <person name="Shiwa Y."/>
            <person name="Matsutani M."/>
            <person name="Fujita N."/>
            <person name="Sugita T."/>
            <person name="Iwasaki W."/>
            <person name="Tanaka N."/>
            <person name="Takashima M."/>
        </authorList>
    </citation>
    <scope>NUCLEOTIDE SEQUENCE</scope>
    <source>
        <strain evidence="19">HIS019</strain>
    </source>
</reference>
<evidence type="ECO:0000259" key="18">
    <source>
        <dbReference type="Pfam" id="PF00150"/>
    </source>
</evidence>
<comment type="subcellular location">
    <subcellularLocation>
        <location evidence="1">Cell membrane</location>
        <topology evidence="1">Single-pass type II membrane protein</topology>
    </subcellularLocation>
</comment>
<feature type="region of interest" description="Disordered" evidence="16">
    <location>
        <begin position="175"/>
        <end position="209"/>
    </location>
</feature>
<evidence type="ECO:0000256" key="3">
    <source>
        <dbReference type="ARBA" id="ARBA00022475"/>
    </source>
</evidence>
<keyword evidence="4 17" id="KW-0812">Transmembrane</keyword>
<keyword evidence="20" id="KW-1185">Reference proteome</keyword>
<dbReference type="AlphaFoldDB" id="A0AA48QYQ7"/>
<sequence length="828" mass="89126">MSQPSDRDLGDRNSGGFHSAEAHEMADTAYLGPAPGPSPSVFSRDSTYTSLAPSERSHGARDSWGSNKMMASGEAPIAGSALPTGAAAAYAPRQQSQLQHGYTSPYDSETVGSYAPAGSVPTAPDYEKTPAWAAQNNQRKRKSRWWLWALLALICLICAGVGLGVGLGLGLNKKSGASSDSAKDKPMTDVAGHTTGAEKPSATDAPTAAAIPTSGGFGSIITLDDGTNMTYENEFGGHWYWDPADPFNNNAQANSWTKPLNQSWDWEKDTIFGVNLGGWLNTEPFIVPGLYERYSTGPAGTTVDEYTLSINMGTDLEKAMTEHYDTFITERDFMEITAAGLNWIRLPIAHWAIYKDPSEPYLERVSWTYVLKALGWARKYGIRVNLDLHTAPGSQNGWNHSGKIGAINWMKGAMGLANAQRTLETIRTIAQFISTDEWKDVVPMFCLLNEPNGASIDQANAKRTVGTFTYEAYKTIRAVTGYGEGKGPMIAMHDAFLGVTEWFDYLRGADRLAMDQHQYLVFQDQLTGQISSFQNRPCDAWADRTAQTTNTFGANNAGEWSAAVNDCGQWLNGVGLGSRYDGTFQGYADKRIGSCDFWNDYTQWDQATKDGLREWVASSMDAFQNYFFWTWRIGNGTTTVPSPNPMWHYRLGWKEGWIAADPRTATGTCAKAGVSVPQFGGTFSDPAMVGKGQVSPDLPAAQTASYAWPPTQFTDISQAQMNQIPQYTKTGTPITMPGPTYTNPAKPSETINAGTGWANSNDGLGQAYVKVANCEYPAIYDTVGGIGAGQCGAGGGDGGGGAAASPPATPAAAAATPAGARRGYPPRQ</sequence>
<evidence type="ECO:0000313" key="19">
    <source>
        <dbReference type="EMBL" id="BEI94593.1"/>
    </source>
</evidence>
<evidence type="ECO:0000313" key="20">
    <source>
        <dbReference type="Proteomes" id="UP001233271"/>
    </source>
</evidence>
<dbReference type="PANTHER" id="PTHR31297">
    <property type="entry name" value="GLUCAN ENDO-1,6-BETA-GLUCOSIDASE B"/>
    <property type="match status" value="1"/>
</dbReference>
<feature type="domain" description="Glycoside hydrolase family 5" evidence="18">
    <location>
        <begin position="323"/>
        <end position="550"/>
    </location>
</feature>
<organism evidence="19 20">
    <name type="scientific">Cutaneotrichosporon cavernicola</name>
    <dbReference type="NCBI Taxonomy" id="279322"/>
    <lineage>
        <taxon>Eukaryota</taxon>
        <taxon>Fungi</taxon>
        <taxon>Dikarya</taxon>
        <taxon>Basidiomycota</taxon>
        <taxon>Agaricomycotina</taxon>
        <taxon>Tremellomycetes</taxon>
        <taxon>Trichosporonales</taxon>
        <taxon>Trichosporonaceae</taxon>
        <taxon>Cutaneotrichosporon</taxon>
    </lineage>
</organism>
<feature type="transmembrane region" description="Helical" evidence="17">
    <location>
        <begin position="145"/>
        <end position="171"/>
    </location>
</feature>
<evidence type="ECO:0000256" key="13">
    <source>
        <dbReference type="ARBA" id="ARBA00037126"/>
    </source>
</evidence>
<keyword evidence="7 17" id="KW-1133">Transmembrane helix</keyword>
<keyword evidence="3" id="KW-1003">Cell membrane</keyword>
<dbReference type="PANTHER" id="PTHR31297:SF34">
    <property type="entry name" value="GLUCAN 1,3-BETA-GLUCOSIDASE 2"/>
    <property type="match status" value="1"/>
</dbReference>
<proteinExistence type="inferred from homology"/>
<protein>
    <recommendedName>
        <fullName evidence="14">glucan 1,3-beta-glucosidase</fullName>
        <ecNumber evidence="14">3.2.1.58</ecNumber>
    </recommendedName>
    <alternativeName>
        <fullName evidence="15">Exo-1,3-beta-glucanase D</fullName>
    </alternativeName>
</protein>
<dbReference type="EMBL" id="AP028218">
    <property type="protein sequence ID" value="BEI94593.1"/>
    <property type="molecule type" value="Genomic_DNA"/>
</dbReference>
<dbReference type="SUPFAM" id="SSF51445">
    <property type="entry name" value="(Trans)glycosidases"/>
    <property type="match status" value="1"/>
</dbReference>
<dbReference type="GO" id="GO:0004338">
    <property type="term" value="F:glucan exo-1,3-beta-glucosidase activity"/>
    <property type="evidence" value="ECO:0007669"/>
    <property type="project" value="UniProtKB-EC"/>
</dbReference>
<feature type="region of interest" description="Disordered" evidence="16">
    <location>
        <begin position="1"/>
        <end position="68"/>
    </location>
</feature>
<comment type="catalytic activity">
    <reaction evidence="12">
        <text>Successive hydrolysis of beta-D-glucose units from the non-reducing ends of (1-&gt;3)-beta-D-glucans, releasing alpha-glucose.</text>
        <dbReference type="EC" id="3.2.1.58"/>
    </reaction>
</comment>
<dbReference type="GeneID" id="85498463"/>
<feature type="region of interest" description="Disordered" evidence="16">
    <location>
        <begin position="794"/>
        <end position="828"/>
    </location>
</feature>
<dbReference type="GO" id="GO:0071555">
    <property type="term" value="P:cell wall organization"/>
    <property type="evidence" value="ECO:0007669"/>
    <property type="project" value="UniProtKB-KW"/>
</dbReference>
<feature type="region of interest" description="Disordered" evidence="16">
    <location>
        <begin position="91"/>
        <end position="122"/>
    </location>
</feature>
<name>A0AA48QYQ7_9TREE</name>